<organism evidence="1 2">
    <name type="scientific">Drosophila pseudoobscura pseudoobscura</name>
    <name type="common">Fruit fly</name>
    <dbReference type="NCBI Taxonomy" id="46245"/>
    <lineage>
        <taxon>Eukaryota</taxon>
        <taxon>Metazoa</taxon>
        <taxon>Ecdysozoa</taxon>
        <taxon>Arthropoda</taxon>
        <taxon>Hexapoda</taxon>
        <taxon>Insecta</taxon>
        <taxon>Pterygota</taxon>
        <taxon>Neoptera</taxon>
        <taxon>Endopterygota</taxon>
        <taxon>Diptera</taxon>
        <taxon>Brachycera</taxon>
        <taxon>Muscomorpha</taxon>
        <taxon>Ephydroidea</taxon>
        <taxon>Drosophilidae</taxon>
        <taxon>Drosophila</taxon>
        <taxon>Sophophora</taxon>
    </lineage>
</organism>
<name>A0A6I8WCP5_DROPS</name>
<dbReference type="PANTHER" id="PTHR23011:SF41">
    <property type="entry name" value="CYCLIC NUCLEOTIDE-BINDING DOMAIN-CONTAINING PROTEIN"/>
    <property type="match status" value="1"/>
</dbReference>
<keyword evidence="1" id="KW-1185">Reference proteome</keyword>
<accession>A0A6I8WCP5</accession>
<dbReference type="RefSeq" id="XP_033241163.1">
    <property type="nucleotide sequence ID" value="XM_033385272.1"/>
</dbReference>
<dbReference type="AlphaFoldDB" id="A0A6I8WCP5"/>
<dbReference type="InterPro" id="IPR018490">
    <property type="entry name" value="cNMP-bd_dom_sf"/>
</dbReference>
<gene>
    <name evidence="2" type="primary">LOC6897456</name>
</gene>
<dbReference type="KEGG" id="dpo:6897456"/>
<sequence>MELWDEKKRALRALDYFKFLDNDQIVTACRIGTIKQYEPLETIYYEDKGTITNVQFVLSGECLLLQCLNMTVTLKNGKKIFHLIDEPEEGISFMNTMKTPTNTSQLTSKCSLNKNVGDIFDSYNSDIVEQKTNKSLKPVLKKYESHFIDVGKLTFGAIIGLGENMKLRVIMARTRVQCLVLPRSFLLENNQNPGNIWQRRLFYLDCTIPSRESIFSHFLKCREWKQFKYNIIQKDLSSFVSDKSRYDDIPIICRIVEVNEDDSNIQLTK</sequence>
<reference evidence="1" key="1">
    <citation type="submission" date="2024-06" db="UniProtKB">
        <authorList>
            <consortium name="RefSeq"/>
        </authorList>
    </citation>
    <scope>NUCLEOTIDE SEQUENCE [LARGE SCALE GENOMIC DNA]</scope>
    <source>
        <strain evidence="1">MV2-25</strain>
    </source>
</reference>
<dbReference type="SUPFAM" id="SSF51206">
    <property type="entry name" value="cAMP-binding domain-like"/>
    <property type="match status" value="1"/>
</dbReference>
<proteinExistence type="predicted"/>
<dbReference type="InParanoid" id="A0A6I8WCP5"/>
<evidence type="ECO:0000313" key="2">
    <source>
        <dbReference type="RefSeq" id="XP_033241163.1"/>
    </source>
</evidence>
<reference evidence="2" key="2">
    <citation type="submission" date="2025-08" db="UniProtKB">
        <authorList>
            <consortium name="RefSeq"/>
        </authorList>
    </citation>
    <scope>IDENTIFICATION</scope>
    <source>
        <strain evidence="2">MV-25-SWS-2005</strain>
        <tissue evidence="2">Whole body</tissue>
    </source>
</reference>
<dbReference type="Proteomes" id="UP000001819">
    <property type="component" value="Chromosome 2"/>
</dbReference>
<evidence type="ECO:0000313" key="1">
    <source>
        <dbReference type="Proteomes" id="UP000001819"/>
    </source>
</evidence>
<dbReference type="PANTHER" id="PTHR23011">
    <property type="entry name" value="CYCLIC NUCLEOTIDE-BINDING DOMAIN CONTAINING PROTEIN"/>
    <property type="match status" value="1"/>
</dbReference>
<protein>
    <submittedName>
        <fullName evidence="2">Uncharacterized protein</fullName>
    </submittedName>
</protein>